<evidence type="ECO:0000313" key="2">
    <source>
        <dbReference type="Proteomes" id="UP000789405"/>
    </source>
</evidence>
<protein>
    <submittedName>
        <fullName evidence="1">12645_t:CDS:1</fullName>
    </submittedName>
</protein>
<dbReference type="EMBL" id="CAJVPY010017178">
    <property type="protein sequence ID" value="CAG8760736.1"/>
    <property type="molecule type" value="Genomic_DNA"/>
</dbReference>
<evidence type="ECO:0000313" key="1">
    <source>
        <dbReference type="EMBL" id="CAG8760736.1"/>
    </source>
</evidence>
<name>A0A9N9NQG7_9GLOM</name>
<gene>
    <name evidence="1" type="ORF">DERYTH_LOCUS17793</name>
</gene>
<comment type="caution">
    <text evidence="1">The sequence shown here is derived from an EMBL/GenBank/DDBJ whole genome shotgun (WGS) entry which is preliminary data.</text>
</comment>
<dbReference type="Proteomes" id="UP000789405">
    <property type="component" value="Unassembled WGS sequence"/>
</dbReference>
<dbReference type="AlphaFoldDB" id="A0A9N9NQG7"/>
<sequence length="46" mass="5601">AAILLNFISIYIRYAWYDWFVREFIEENSCQPTNLNKRYQKEVPSA</sequence>
<feature type="non-terminal residue" evidence="1">
    <location>
        <position position="1"/>
    </location>
</feature>
<proteinExistence type="predicted"/>
<reference evidence="1" key="1">
    <citation type="submission" date="2021-06" db="EMBL/GenBank/DDBJ databases">
        <authorList>
            <person name="Kallberg Y."/>
            <person name="Tangrot J."/>
            <person name="Rosling A."/>
        </authorList>
    </citation>
    <scope>NUCLEOTIDE SEQUENCE</scope>
    <source>
        <strain evidence="1">MA453B</strain>
    </source>
</reference>
<keyword evidence="2" id="KW-1185">Reference proteome</keyword>
<organism evidence="1 2">
    <name type="scientific">Dentiscutata erythropus</name>
    <dbReference type="NCBI Taxonomy" id="1348616"/>
    <lineage>
        <taxon>Eukaryota</taxon>
        <taxon>Fungi</taxon>
        <taxon>Fungi incertae sedis</taxon>
        <taxon>Mucoromycota</taxon>
        <taxon>Glomeromycotina</taxon>
        <taxon>Glomeromycetes</taxon>
        <taxon>Diversisporales</taxon>
        <taxon>Gigasporaceae</taxon>
        <taxon>Dentiscutata</taxon>
    </lineage>
</organism>
<accession>A0A9N9NQG7</accession>